<evidence type="ECO:0000313" key="4">
    <source>
        <dbReference type="Proteomes" id="UP000694414"/>
    </source>
</evidence>
<dbReference type="Pfam" id="PF13347">
    <property type="entry name" value="MFS_2"/>
    <property type="match status" value="1"/>
</dbReference>
<name>A0A8C9AAT0_PROSS</name>
<feature type="transmembrane region" description="Helical" evidence="2">
    <location>
        <begin position="177"/>
        <end position="199"/>
    </location>
</feature>
<evidence type="ECO:0008006" key="5">
    <source>
        <dbReference type="Google" id="ProtNLM"/>
    </source>
</evidence>
<dbReference type="GeneTree" id="ENSGT00940000164005"/>
<dbReference type="GO" id="GO:0016020">
    <property type="term" value="C:membrane"/>
    <property type="evidence" value="ECO:0007669"/>
    <property type="project" value="UniProtKB-SubCell"/>
</dbReference>
<sequence>MTLLNMKPITWAYSMITLGTEMLNCVFSFYYVKLFLHLYKISDMAFYQAQIIFMVWNVINNLIGYFHDNSKAECCSSRHVSFLCCAFLYATAFLLPWFPWKYYQEGDWLSGLHLVVSLCAFDSTLTCVQQAQRALFAEIFTRHESRLQLIKINQVASLVASTSILFCGLISNNMEILPYFQAVAIVIAFLAAASLYAGMYHMRHFELKRSPEENLLLESEDDLAWTTVVLGMRQILSQKNFYLFLIMNFFQVFHLTFFNNFMMIFADSLIPRDALSSSIRSLMYGAGFICSQCLVLTSLSWLKKCGYYKIILISFYLKGTASIVMLLLGRQYYYCFALYLTFIMVILRASFSLFNLPLADMVDVDLLKFNWSSLPSMVFGINALFTKPAQSFSPMMILSRLNLHGYGNPNSSVLPDLHDAMFGLICLVPLGIAVIQILVWSLFSTRNKTDYIGTL</sequence>
<comment type="subcellular location">
    <subcellularLocation>
        <location evidence="1">Membrane</location>
        <topology evidence="1">Multi-pass membrane protein</topology>
    </subcellularLocation>
</comment>
<feature type="transmembrane region" description="Helical" evidence="2">
    <location>
        <begin position="366"/>
        <end position="385"/>
    </location>
</feature>
<keyword evidence="2" id="KW-0812">Transmembrane</keyword>
<keyword evidence="2" id="KW-1133">Transmembrane helix</keyword>
<reference evidence="3" key="2">
    <citation type="submission" date="2025-09" db="UniProtKB">
        <authorList>
            <consortium name="Ensembl"/>
        </authorList>
    </citation>
    <scope>IDENTIFICATION</scope>
</reference>
<dbReference type="InterPro" id="IPR036259">
    <property type="entry name" value="MFS_trans_sf"/>
</dbReference>
<evidence type="ECO:0000313" key="3">
    <source>
        <dbReference type="Ensembl" id="ENSPSMP00000026553.1"/>
    </source>
</evidence>
<feature type="transmembrane region" description="Helical" evidence="2">
    <location>
        <begin position="309"/>
        <end position="330"/>
    </location>
</feature>
<reference evidence="3" key="1">
    <citation type="submission" date="2025-08" db="UniProtKB">
        <authorList>
            <consortium name="Ensembl"/>
        </authorList>
    </citation>
    <scope>IDENTIFICATION</scope>
</reference>
<dbReference type="PANTHER" id="PTHR28658">
    <property type="entry name" value="TRANSMEMBRANE PROTEIN 180"/>
    <property type="match status" value="1"/>
</dbReference>
<evidence type="ECO:0000256" key="2">
    <source>
        <dbReference type="SAM" id="Phobius"/>
    </source>
</evidence>
<proteinExistence type="predicted"/>
<feature type="transmembrane region" description="Helical" evidence="2">
    <location>
        <begin position="241"/>
        <end position="262"/>
    </location>
</feature>
<feature type="transmembrane region" description="Helical" evidence="2">
    <location>
        <begin position="79"/>
        <end position="98"/>
    </location>
</feature>
<dbReference type="Ensembl" id="ENSPSMT00000030748.1">
    <property type="protein sequence ID" value="ENSPSMP00000026553.1"/>
    <property type="gene ID" value="ENSPSMG00000018641.1"/>
</dbReference>
<feature type="transmembrane region" description="Helical" evidence="2">
    <location>
        <begin position="12"/>
        <end position="32"/>
    </location>
</feature>
<keyword evidence="4" id="KW-1185">Reference proteome</keyword>
<dbReference type="Proteomes" id="UP000694414">
    <property type="component" value="Unplaced"/>
</dbReference>
<dbReference type="SUPFAM" id="SSF103473">
    <property type="entry name" value="MFS general substrate transporter"/>
    <property type="match status" value="2"/>
</dbReference>
<dbReference type="AlphaFoldDB" id="A0A8C9AAT0"/>
<evidence type="ECO:0000256" key="1">
    <source>
        <dbReference type="ARBA" id="ARBA00004141"/>
    </source>
</evidence>
<organism evidence="3 4">
    <name type="scientific">Prolemur simus</name>
    <name type="common">Greater bamboo lemur</name>
    <name type="synonym">Hapalemur simus</name>
    <dbReference type="NCBI Taxonomy" id="1328070"/>
    <lineage>
        <taxon>Eukaryota</taxon>
        <taxon>Metazoa</taxon>
        <taxon>Chordata</taxon>
        <taxon>Craniata</taxon>
        <taxon>Vertebrata</taxon>
        <taxon>Euteleostomi</taxon>
        <taxon>Mammalia</taxon>
        <taxon>Eutheria</taxon>
        <taxon>Euarchontoglires</taxon>
        <taxon>Primates</taxon>
        <taxon>Strepsirrhini</taxon>
        <taxon>Lemuriformes</taxon>
        <taxon>Lemuridae</taxon>
        <taxon>Prolemur</taxon>
    </lineage>
</organism>
<feature type="transmembrane region" description="Helical" evidence="2">
    <location>
        <begin position="282"/>
        <end position="302"/>
    </location>
</feature>
<feature type="transmembrane region" description="Helical" evidence="2">
    <location>
        <begin position="336"/>
        <end position="354"/>
    </location>
</feature>
<accession>A0A8C9AAT0</accession>
<keyword evidence="2" id="KW-0472">Membrane</keyword>
<protein>
    <recommendedName>
        <fullName evidence="5">Transmembrane protein 180</fullName>
    </recommendedName>
</protein>
<feature type="transmembrane region" description="Helical" evidence="2">
    <location>
        <begin position="420"/>
        <end position="443"/>
    </location>
</feature>
<dbReference type="InterPro" id="IPR040035">
    <property type="entry name" value="TMEM180"/>
</dbReference>
<dbReference type="PANTHER" id="PTHR28658:SF1">
    <property type="entry name" value="MAJOR FACILITATOR SUPERFAMILY DOMAIN CONTAINING 13B"/>
    <property type="match status" value="1"/>
</dbReference>
<feature type="transmembrane region" description="Helical" evidence="2">
    <location>
        <begin position="44"/>
        <end position="67"/>
    </location>
</feature>